<feature type="transmembrane region" description="Helical" evidence="1">
    <location>
        <begin position="30"/>
        <end position="53"/>
    </location>
</feature>
<accession>A0A7N0TJ88</accession>
<keyword evidence="1" id="KW-0812">Transmembrane</keyword>
<dbReference type="EnsemblPlants" id="Kaladp0038s0051.1.v1.1">
    <property type="protein sequence ID" value="Kaladp0038s0051.1.v1.1"/>
    <property type="gene ID" value="Kaladp0038s0051.v1.1"/>
</dbReference>
<feature type="transmembrane region" description="Helical" evidence="1">
    <location>
        <begin position="74"/>
        <end position="98"/>
    </location>
</feature>
<proteinExistence type="predicted"/>
<evidence type="ECO:0000313" key="3">
    <source>
        <dbReference type="Proteomes" id="UP000594263"/>
    </source>
</evidence>
<keyword evidence="1" id="KW-1133">Transmembrane helix</keyword>
<sequence>MVMWHDTNPMWHDTNLLFSFGAGNGRGAKFATIVAVSTSSVIGIFFWLLIIIFREEFGLMFSNSVAVGSGWQSYVAYINLGCYYLIGLPLGIIMGWVFNQGVMFSFHLRHS</sequence>
<keyword evidence="1" id="KW-0472">Membrane</keyword>
<dbReference type="Gramene" id="Kaladp0038s0051.1.v1.1">
    <property type="protein sequence ID" value="Kaladp0038s0051.1.v1.1"/>
    <property type="gene ID" value="Kaladp0038s0051.v1.1"/>
</dbReference>
<dbReference type="PANTHER" id="PTHR11206">
    <property type="entry name" value="MULTIDRUG RESISTANCE PROTEIN"/>
    <property type="match status" value="1"/>
</dbReference>
<dbReference type="AlphaFoldDB" id="A0A7N0TJ88"/>
<evidence type="ECO:0000313" key="2">
    <source>
        <dbReference type="EnsemblPlants" id="Kaladp0038s0051.1.v1.1"/>
    </source>
</evidence>
<organism evidence="2 3">
    <name type="scientific">Kalanchoe fedtschenkoi</name>
    <name type="common">Lavender scallops</name>
    <name type="synonym">South American air plant</name>
    <dbReference type="NCBI Taxonomy" id="63787"/>
    <lineage>
        <taxon>Eukaryota</taxon>
        <taxon>Viridiplantae</taxon>
        <taxon>Streptophyta</taxon>
        <taxon>Embryophyta</taxon>
        <taxon>Tracheophyta</taxon>
        <taxon>Spermatophyta</taxon>
        <taxon>Magnoliopsida</taxon>
        <taxon>eudicotyledons</taxon>
        <taxon>Gunneridae</taxon>
        <taxon>Pentapetalae</taxon>
        <taxon>Saxifragales</taxon>
        <taxon>Crassulaceae</taxon>
        <taxon>Kalanchoe</taxon>
    </lineage>
</organism>
<keyword evidence="3" id="KW-1185">Reference proteome</keyword>
<dbReference type="Proteomes" id="UP000594263">
    <property type="component" value="Unplaced"/>
</dbReference>
<protein>
    <submittedName>
        <fullName evidence="2">Uncharacterized protein</fullName>
    </submittedName>
</protein>
<name>A0A7N0TJ88_KALFE</name>
<reference evidence="2" key="1">
    <citation type="submission" date="2021-01" db="UniProtKB">
        <authorList>
            <consortium name="EnsemblPlants"/>
        </authorList>
    </citation>
    <scope>IDENTIFICATION</scope>
</reference>
<evidence type="ECO:0000256" key="1">
    <source>
        <dbReference type="SAM" id="Phobius"/>
    </source>
</evidence>